<evidence type="ECO:0000313" key="1">
    <source>
        <dbReference type="EMBL" id="SFS31969.1"/>
    </source>
</evidence>
<accession>A0A1I6NVT9</accession>
<sequence>MPGNRSDAPGGESGYAALLAAHGHAVESARLLCFSAAGFTSDLRASSDATLVDLERIYTGS</sequence>
<keyword evidence="2" id="KW-1185">Reference proteome</keyword>
<dbReference type="AlphaFoldDB" id="A0A1I6NVT9"/>
<protein>
    <submittedName>
        <fullName evidence="1">Uncharacterized protein</fullName>
    </submittedName>
</protein>
<dbReference type="EMBL" id="FOZX01000001">
    <property type="protein sequence ID" value="SFS31969.1"/>
    <property type="molecule type" value="Genomic_DNA"/>
</dbReference>
<organism evidence="1 2">
    <name type="scientific">Saccharopolyspora flava</name>
    <dbReference type="NCBI Taxonomy" id="95161"/>
    <lineage>
        <taxon>Bacteria</taxon>
        <taxon>Bacillati</taxon>
        <taxon>Actinomycetota</taxon>
        <taxon>Actinomycetes</taxon>
        <taxon>Pseudonocardiales</taxon>
        <taxon>Pseudonocardiaceae</taxon>
        <taxon>Saccharopolyspora</taxon>
    </lineage>
</organism>
<proteinExistence type="predicted"/>
<gene>
    <name evidence="1" type="ORF">SAMN05660874_00172</name>
</gene>
<name>A0A1I6NVT9_9PSEU</name>
<dbReference type="Proteomes" id="UP000198852">
    <property type="component" value="Unassembled WGS sequence"/>
</dbReference>
<evidence type="ECO:0000313" key="2">
    <source>
        <dbReference type="Proteomes" id="UP000198852"/>
    </source>
</evidence>
<reference evidence="2" key="1">
    <citation type="submission" date="2016-10" db="EMBL/GenBank/DDBJ databases">
        <authorList>
            <person name="Varghese N."/>
            <person name="Submissions S."/>
        </authorList>
    </citation>
    <scope>NUCLEOTIDE SEQUENCE [LARGE SCALE GENOMIC DNA]</scope>
    <source>
        <strain evidence="2">DSM 44771</strain>
    </source>
</reference>